<reference evidence="2 3" key="1">
    <citation type="submission" date="2024-09" db="EMBL/GenBank/DDBJ databases">
        <authorList>
            <person name="Lee S.D."/>
        </authorList>
    </citation>
    <scope>NUCLEOTIDE SEQUENCE [LARGE SCALE GENOMIC DNA]</scope>
    <source>
        <strain evidence="2 3">N1-3</strain>
    </source>
</reference>
<dbReference type="Proteomes" id="UP001592530">
    <property type="component" value="Unassembled WGS sequence"/>
</dbReference>
<name>A0ABV6WZ16_9ACTN</name>
<evidence type="ECO:0000313" key="3">
    <source>
        <dbReference type="Proteomes" id="UP001592530"/>
    </source>
</evidence>
<protein>
    <submittedName>
        <fullName evidence="2">ATP-grasp domain-containing protein</fullName>
    </submittedName>
</protein>
<evidence type="ECO:0000259" key="1">
    <source>
        <dbReference type="Pfam" id="PF18299"/>
    </source>
</evidence>
<evidence type="ECO:0000313" key="2">
    <source>
        <dbReference type="EMBL" id="MFC1431298.1"/>
    </source>
</evidence>
<proteinExistence type="predicted"/>
<dbReference type="Pfam" id="PF18299">
    <property type="entry name" value="R2K_2"/>
    <property type="match status" value="1"/>
</dbReference>
<dbReference type="RefSeq" id="WP_380551655.1">
    <property type="nucleotide sequence ID" value="NZ_JBHEZY010000003.1"/>
</dbReference>
<dbReference type="EMBL" id="JBHEZY010000003">
    <property type="protein sequence ID" value="MFC1431298.1"/>
    <property type="molecule type" value="Genomic_DNA"/>
</dbReference>
<accession>A0ABV6WZ16</accession>
<gene>
    <name evidence="2" type="ORF">ACEZDB_11635</name>
</gene>
<feature type="domain" description="ATP-grasp" evidence="1">
    <location>
        <begin position="77"/>
        <end position="226"/>
    </location>
</feature>
<organism evidence="2 3">
    <name type="scientific">Streptacidiphilus alkalitolerans</name>
    <dbReference type="NCBI Taxonomy" id="3342712"/>
    <lineage>
        <taxon>Bacteria</taxon>
        <taxon>Bacillati</taxon>
        <taxon>Actinomycetota</taxon>
        <taxon>Actinomycetes</taxon>
        <taxon>Kitasatosporales</taxon>
        <taxon>Streptomycetaceae</taxon>
        <taxon>Streptacidiphilus</taxon>
    </lineage>
</organism>
<dbReference type="InterPro" id="IPR041261">
    <property type="entry name" value="R2K_2"/>
</dbReference>
<sequence>MTLVLPPRLTDSAQVLREAAHRRGLHTVQLPTFAVPGDLRAEHLHAGPSFADVVAPALGIALLQAPMDWLALLPREFTRREIHLVPIRKAYGLRRPAFIKSPNDKQIPALVYTDGSRLPGPDEVDPHTPVLISDVVEFATEYRLYLLDGAVHTGSRYARHGRLSLGPLDEDAAAFGAELLAECGDTLPSAIVVDVGEAHGCWSVIEANAAWASGMYTSDPQRALDVVLRAAGPHGTVTSRDHPFLRAPRATEK</sequence>
<comment type="caution">
    <text evidence="2">The sequence shown here is derived from an EMBL/GenBank/DDBJ whole genome shotgun (WGS) entry which is preliminary data.</text>
</comment>